<comment type="cofactor">
    <cofactor evidence="1">
        <name>Fe(2+)</name>
        <dbReference type="ChEBI" id="CHEBI:29033"/>
    </cofactor>
</comment>
<evidence type="ECO:0000256" key="3">
    <source>
        <dbReference type="ARBA" id="ARBA00022723"/>
    </source>
</evidence>
<evidence type="ECO:0000256" key="6">
    <source>
        <dbReference type="ARBA" id="ARBA00023033"/>
    </source>
</evidence>
<protein>
    <submittedName>
        <fullName evidence="8">Aromatic amino acid hydroxylase</fullName>
    </submittedName>
</protein>
<dbReference type="Proteomes" id="UP001500101">
    <property type="component" value="Unassembled WGS sequence"/>
</dbReference>
<proteinExistence type="inferred from homology"/>
<evidence type="ECO:0000256" key="5">
    <source>
        <dbReference type="ARBA" id="ARBA00023004"/>
    </source>
</evidence>
<dbReference type="InterPro" id="IPR001273">
    <property type="entry name" value="ArAA_hydroxylase"/>
</dbReference>
<keyword evidence="5" id="KW-0408">Iron</keyword>
<dbReference type="Gene3D" id="1.10.800.10">
    <property type="entry name" value="Aromatic amino acid hydroxylase"/>
    <property type="match status" value="1"/>
</dbReference>
<evidence type="ECO:0000256" key="4">
    <source>
        <dbReference type="ARBA" id="ARBA00023002"/>
    </source>
</evidence>
<reference evidence="9" key="1">
    <citation type="journal article" date="2019" name="Int. J. Syst. Evol. Microbiol.">
        <title>The Global Catalogue of Microorganisms (GCM) 10K type strain sequencing project: providing services to taxonomists for standard genome sequencing and annotation.</title>
        <authorList>
            <consortium name="The Broad Institute Genomics Platform"/>
            <consortium name="The Broad Institute Genome Sequencing Center for Infectious Disease"/>
            <person name="Wu L."/>
            <person name="Ma J."/>
        </authorList>
    </citation>
    <scope>NUCLEOTIDE SEQUENCE [LARGE SCALE GENOMIC DNA]</scope>
    <source>
        <strain evidence="9">JCM 16704</strain>
    </source>
</reference>
<sequence length="587" mass="65878">MNTYNNPVLERLPRHLNRYVVEQNYARYSAIDQAIWRYVMRQNYAYLKDVAYYPYIPGLKIAGLSIERIPDLQLMNDSLKKIGWGAVTVDGFIPPAAFMEFQANCVLVIAADIRQIDHITYTPAPDIIHESSGHAPIIGEPEYADYLQYFGEIGSKAMSSAKDFEVYEAIRNLSILKESEEATEDEIKAASQHLDDVVASVGEPSEMSLLSRLHWWTVEYGLIGTVDNYKIFGAGLLSSIGESATCLKDDVKKLPYSMDAINYAYDITKPQPQLFVAKDFHEAYRVLDEFASGMAFKKGGKLGVDRAIESANVCTALYSSGLEVSGTFVPFVSEEELIGVKTQGPTALAYQGKQLEGHGKSYHKDGFSSPVGRLLGQKNALEDCNSKELEQLGISLNQPASLYFKSGILVRGLVKDLLFKDNKLLIITFEDCTVIHEPSNQVLFQPEWGNYDMAIGDEIVSVYAGAADKFAFEPEVKITDLKTEKATISAETSVLQEIYSSLRSIREDKPAKETLYDLYEKLKNCYADDWLAMIEIYELSIHYDFTELSSFVEDVLYKKIETHPELEKLINDGMHLAKTQPINLELS</sequence>
<comment type="similarity">
    <text evidence="2">Belongs to the biopterin-dependent aromatic amino acid hydroxylase family.</text>
</comment>
<keyword evidence="9" id="KW-1185">Reference proteome</keyword>
<keyword evidence="4" id="KW-0560">Oxidoreductase</keyword>
<keyword evidence="3" id="KW-0479">Metal-binding</keyword>
<dbReference type="InterPro" id="IPR019774">
    <property type="entry name" value="Aromatic-AA_hydroxylase_C"/>
</dbReference>
<feature type="domain" description="Biopterin-dependent aromatic amino acid hydroxylase family profile" evidence="7">
    <location>
        <begin position="1"/>
        <end position="342"/>
    </location>
</feature>
<dbReference type="Pfam" id="PF00351">
    <property type="entry name" value="Biopterin_H"/>
    <property type="match status" value="2"/>
</dbReference>
<evidence type="ECO:0000259" key="7">
    <source>
        <dbReference type="PROSITE" id="PS51410"/>
    </source>
</evidence>
<dbReference type="PANTHER" id="PTHR11473">
    <property type="entry name" value="AROMATIC AMINO ACID HYDROXYLASE"/>
    <property type="match status" value="1"/>
</dbReference>
<dbReference type="PROSITE" id="PS51410">
    <property type="entry name" value="BH4_AAA_HYDROXYL_2"/>
    <property type="match status" value="1"/>
</dbReference>
<comment type="caution">
    <text evidence="8">The sequence shown here is derived from an EMBL/GenBank/DDBJ whole genome shotgun (WGS) entry which is preliminary data.</text>
</comment>
<evidence type="ECO:0000313" key="8">
    <source>
        <dbReference type="EMBL" id="GAA4139560.1"/>
    </source>
</evidence>
<dbReference type="EMBL" id="BAAAZI010000007">
    <property type="protein sequence ID" value="GAA4139560.1"/>
    <property type="molecule type" value="Genomic_DNA"/>
</dbReference>
<evidence type="ECO:0000313" key="9">
    <source>
        <dbReference type="Proteomes" id="UP001500101"/>
    </source>
</evidence>
<gene>
    <name evidence="8" type="ORF">GCM10022216_17800</name>
</gene>
<dbReference type="Gene3D" id="1.20.58.690">
    <property type="match status" value="1"/>
</dbReference>
<dbReference type="InterPro" id="IPR036329">
    <property type="entry name" value="Aro-AA_hydroxylase_C_sf"/>
</dbReference>
<dbReference type="NCBIfam" id="NF010657">
    <property type="entry name" value="PRK14056.1"/>
    <property type="match status" value="1"/>
</dbReference>
<accession>A0ABP7YQ85</accession>
<keyword evidence="6" id="KW-0503">Monooxygenase</keyword>
<dbReference type="InterPro" id="IPR036951">
    <property type="entry name" value="ArAA_hydroxylase_sf"/>
</dbReference>
<organism evidence="8 9">
    <name type="scientific">Sphingobacterium kyonggiense</name>
    <dbReference type="NCBI Taxonomy" id="714075"/>
    <lineage>
        <taxon>Bacteria</taxon>
        <taxon>Pseudomonadati</taxon>
        <taxon>Bacteroidota</taxon>
        <taxon>Sphingobacteriia</taxon>
        <taxon>Sphingobacteriales</taxon>
        <taxon>Sphingobacteriaceae</taxon>
        <taxon>Sphingobacterium</taxon>
    </lineage>
</organism>
<name>A0ABP7YQ85_9SPHI</name>
<dbReference type="SUPFAM" id="SSF56534">
    <property type="entry name" value="Aromatic aminoacid monoxygenases, catalytic and oligomerization domains"/>
    <property type="match status" value="1"/>
</dbReference>
<evidence type="ECO:0000256" key="2">
    <source>
        <dbReference type="ARBA" id="ARBA00009712"/>
    </source>
</evidence>
<dbReference type="PANTHER" id="PTHR11473:SF24">
    <property type="entry name" value="PHENYLALANINE-4-HYDROXYLASE"/>
    <property type="match status" value="1"/>
</dbReference>
<evidence type="ECO:0000256" key="1">
    <source>
        <dbReference type="ARBA" id="ARBA00001954"/>
    </source>
</evidence>
<dbReference type="RefSeq" id="WP_344674349.1">
    <property type="nucleotide sequence ID" value="NZ_BAAAZI010000007.1"/>
</dbReference>